<feature type="compositionally biased region" description="Acidic residues" evidence="1">
    <location>
        <begin position="14"/>
        <end position="23"/>
    </location>
</feature>
<dbReference type="CDD" id="cd16018">
    <property type="entry name" value="Enpp"/>
    <property type="match status" value="1"/>
</dbReference>
<evidence type="ECO:0000256" key="1">
    <source>
        <dbReference type="SAM" id="MobiDB-lite"/>
    </source>
</evidence>
<dbReference type="Gene3D" id="3.40.720.10">
    <property type="entry name" value="Alkaline Phosphatase, subunit A"/>
    <property type="match status" value="1"/>
</dbReference>
<organism evidence="3 4">
    <name type="scientific">Coniosporium apollinis</name>
    <dbReference type="NCBI Taxonomy" id="61459"/>
    <lineage>
        <taxon>Eukaryota</taxon>
        <taxon>Fungi</taxon>
        <taxon>Dikarya</taxon>
        <taxon>Ascomycota</taxon>
        <taxon>Pezizomycotina</taxon>
        <taxon>Dothideomycetes</taxon>
        <taxon>Dothideomycetes incertae sedis</taxon>
        <taxon>Coniosporium</taxon>
    </lineage>
</organism>
<keyword evidence="2" id="KW-1133">Transmembrane helix</keyword>
<dbReference type="PANTHER" id="PTHR10151">
    <property type="entry name" value="ECTONUCLEOTIDE PYROPHOSPHATASE/PHOSPHODIESTERASE"/>
    <property type="match status" value="1"/>
</dbReference>
<dbReference type="InterPro" id="IPR017850">
    <property type="entry name" value="Alkaline_phosphatase_core_sf"/>
</dbReference>
<protein>
    <recommendedName>
        <fullName evidence="5">Ectonucleotide pyrophosphatase/phosphodiesterase family member 1/3</fullName>
    </recommendedName>
</protein>
<evidence type="ECO:0000313" key="3">
    <source>
        <dbReference type="EMBL" id="KAJ9669275.1"/>
    </source>
</evidence>
<dbReference type="SUPFAM" id="SSF53649">
    <property type="entry name" value="Alkaline phosphatase-like"/>
    <property type="match status" value="1"/>
</dbReference>
<feature type="transmembrane region" description="Helical" evidence="2">
    <location>
        <begin position="145"/>
        <end position="163"/>
    </location>
</feature>
<reference evidence="3" key="1">
    <citation type="submission" date="2022-10" db="EMBL/GenBank/DDBJ databases">
        <title>Culturing micro-colonial fungi from biological soil crusts in the Mojave desert and describing Neophaeococcomyces mojavensis, and introducing the new genera and species Taxawa tesnikishii.</title>
        <authorList>
            <person name="Kurbessoian T."/>
            <person name="Stajich J.E."/>
        </authorList>
    </citation>
    <scope>NUCLEOTIDE SEQUENCE</scope>
    <source>
        <strain evidence="3">TK_1</strain>
    </source>
</reference>
<proteinExistence type="predicted"/>
<feature type="region of interest" description="Disordered" evidence="1">
    <location>
        <begin position="74"/>
        <end position="129"/>
    </location>
</feature>
<gene>
    <name evidence="3" type="ORF">H2201_000627</name>
</gene>
<dbReference type="Gene3D" id="3.30.1360.180">
    <property type="match status" value="1"/>
</dbReference>
<dbReference type="InterPro" id="IPR002591">
    <property type="entry name" value="Phosphodiest/P_Trfase"/>
</dbReference>
<dbReference type="Proteomes" id="UP001172684">
    <property type="component" value="Unassembled WGS sequence"/>
</dbReference>
<keyword evidence="4" id="KW-1185">Reference proteome</keyword>
<sequence length="684" mass="76384">MNAEAVSMRPDTAGSDDEPESDVETITAGRTSFEVAQDGHELLQEEEEREKLLMGDADQEGLRRIFVGNNGEEDVRAGRRRGMKQKKSGKSDRKRRRRRRDSASVYEMEEGGQSSSSLSSTSSSESDQQRLGNFQAKRLRPYNRVLLHISILSLFLVLLYAAYRASSKPAWKEGTVLFNNGTSQFAATTILISLDGFRADFLQRGLTPTLNSFIQNGISPPWMLPSFPSVTFPNHYTMITGLYPESHGIVGNTFWDPALQEEFSRSMQAKWWGGEPLWMTAEKQGVRTAVHMWPGSEAHIGGVEPAHLDKYNGSELLSLKVDRVMQLLDLPGPESPSALADQPRPQLILTYVPVVDTDGHNYGPNSTEIRQTIQQVDTMVGDIFEGLHQRNLTEIVNVVVVSDHGMATTSIDRLIQLEDLVDVNRVEHIDGWPLFGLRPKDPSDLQPLYEELQSKAENNPNIDVYLRDVNMPERYHFSNNDRIAPLWIVPKAGWAIATKEDFDLEAGLRNGDVYHPRGLHGYDHEHPLMRAIFVARGPAFPHKPGSRVEVFQNTEIYNIVCDSVGLIPKANNGTLRLPLRPVGLHSDEDAPVLDVPSDPPETTISDAVSPSSTTFSLAPPAVEASATEPVPIRPTVDHNDEKEPTPTNNQDEDRDWWQWVKDKFDGAKAWAEDLFGNNGNRTSA</sequence>
<feature type="compositionally biased region" description="Basic residues" evidence="1">
    <location>
        <begin position="78"/>
        <end position="100"/>
    </location>
</feature>
<feature type="compositionally biased region" description="Polar residues" evidence="1">
    <location>
        <begin position="600"/>
        <end position="616"/>
    </location>
</feature>
<dbReference type="EMBL" id="JAPDRL010000003">
    <property type="protein sequence ID" value="KAJ9669275.1"/>
    <property type="molecule type" value="Genomic_DNA"/>
</dbReference>
<feature type="region of interest" description="Disordered" evidence="1">
    <location>
        <begin position="1"/>
        <end position="24"/>
    </location>
</feature>
<accession>A0ABQ9P426</accession>
<evidence type="ECO:0008006" key="5">
    <source>
        <dbReference type="Google" id="ProtNLM"/>
    </source>
</evidence>
<feature type="region of interest" description="Disordered" evidence="1">
    <location>
        <begin position="588"/>
        <end position="657"/>
    </location>
</feature>
<feature type="compositionally biased region" description="Basic and acidic residues" evidence="1">
    <location>
        <begin position="635"/>
        <end position="644"/>
    </location>
</feature>
<dbReference type="Pfam" id="PF01663">
    <property type="entry name" value="Phosphodiest"/>
    <property type="match status" value="1"/>
</dbReference>
<keyword evidence="2" id="KW-0472">Membrane</keyword>
<comment type="caution">
    <text evidence="3">The sequence shown here is derived from an EMBL/GenBank/DDBJ whole genome shotgun (WGS) entry which is preliminary data.</text>
</comment>
<name>A0ABQ9P426_9PEZI</name>
<feature type="compositionally biased region" description="Low complexity" evidence="1">
    <location>
        <begin position="114"/>
        <end position="126"/>
    </location>
</feature>
<evidence type="ECO:0000313" key="4">
    <source>
        <dbReference type="Proteomes" id="UP001172684"/>
    </source>
</evidence>
<keyword evidence="2" id="KW-0812">Transmembrane</keyword>
<dbReference type="PANTHER" id="PTHR10151:SF120">
    <property type="entry name" value="BIS(5'-ADENOSYL)-TRIPHOSPHATASE"/>
    <property type="match status" value="1"/>
</dbReference>
<evidence type="ECO:0000256" key="2">
    <source>
        <dbReference type="SAM" id="Phobius"/>
    </source>
</evidence>